<gene>
    <name evidence="1" type="ORF">FC756_23325</name>
</gene>
<sequence length="133" mass="15215">MRRLIVLCLVGFLLVGCAEKGKTAEQFDKGISVEMDNSQDIKLMRLIKFVNGEEVTDENVVNADNTPFKKGQIIWYDIPLDKANSTVEIQIAYSKNDDGTNEKTTEKIDVSEAKKWVNFKLNEEYHLKIIDMK</sequence>
<dbReference type="EMBL" id="SZPU01000107">
    <property type="protein sequence ID" value="TKI53559.1"/>
    <property type="molecule type" value="Genomic_DNA"/>
</dbReference>
<evidence type="ECO:0000313" key="1">
    <source>
        <dbReference type="EMBL" id="TKI53559.1"/>
    </source>
</evidence>
<proteinExistence type="predicted"/>
<keyword evidence="2" id="KW-1185">Reference proteome</keyword>
<accession>A0A4U2XZU2</accession>
<dbReference type="Proteomes" id="UP000308744">
    <property type="component" value="Unassembled WGS sequence"/>
</dbReference>
<dbReference type="RefSeq" id="WP_107896196.1">
    <property type="nucleotide sequence ID" value="NZ_PYWM01000018.1"/>
</dbReference>
<reference evidence="1 2" key="1">
    <citation type="submission" date="2019-04" db="EMBL/GenBank/DDBJ databases">
        <title>Lysinibacillus genome sequencing.</title>
        <authorList>
            <person name="Dunlap C."/>
        </authorList>
    </citation>
    <scope>NUCLEOTIDE SEQUENCE [LARGE SCALE GENOMIC DNA]</scope>
    <source>
        <strain evidence="1 2">CCTCC AB 2010389</strain>
    </source>
</reference>
<protein>
    <submittedName>
        <fullName evidence="1">Uncharacterized protein</fullName>
    </submittedName>
</protein>
<comment type="caution">
    <text evidence="1">The sequence shown here is derived from an EMBL/GenBank/DDBJ whole genome shotgun (WGS) entry which is preliminary data.</text>
</comment>
<evidence type="ECO:0000313" key="2">
    <source>
        <dbReference type="Proteomes" id="UP000308744"/>
    </source>
</evidence>
<name>A0A4U2XZU2_9BACI</name>
<organism evidence="1 2">
    <name type="scientific">Lysinibacillus mangiferihumi</name>
    <dbReference type="NCBI Taxonomy" id="1130819"/>
    <lineage>
        <taxon>Bacteria</taxon>
        <taxon>Bacillati</taxon>
        <taxon>Bacillota</taxon>
        <taxon>Bacilli</taxon>
        <taxon>Bacillales</taxon>
        <taxon>Bacillaceae</taxon>
        <taxon>Lysinibacillus</taxon>
    </lineage>
</organism>
<dbReference type="AlphaFoldDB" id="A0A4U2XZU2"/>
<dbReference type="PROSITE" id="PS51257">
    <property type="entry name" value="PROKAR_LIPOPROTEIN"/>
    <property type="match status" value="1"/>
</dbReference>